<feature type="non-terminal residue" evidence="6">
    <location>
        <position position="269"/>
    </location>
</feature>
<organism evidence="6">
    <name type="scientific">marine sediment metagenome</name>
    <dbReference type="NCBI Taxonomy" id="412755"/>
    <lineage>
        <taxon>unclassified sequences</taxon>
        <taxon>metagenomes</taxon>
        <taxon>ecological metagenomes</taxon>
    </lineage>
</organism>
<dbReference type="PRINTS" id="PR01183">
    <property type="entry name" value="RIBORDTASEM1"/>
</dbReference>
<evidence type="ECO:0000256" key="2">
    <source>
        <dbReference type="ARBA" id="ARBA00022628"/>
    </source>
</evidence>
<protein>
    <recommendedName>
        <fullName evidence="5">Ribonucleotide reductase large subunit C-terminal domain-containing protein</fullName>
    </recommendedName>
</protein>
<accession>X0US78</accession>
<dbReference type="GO" id="GO:0004748">
    <property type="term" value="F:ribonucleoside-diphosphate reductase activity, thioredoxin disulfide as acceptor"/>
    <property type="evidence" value="ECO:0007669"/>
    <property type="project" value="TreeGrafter"/>
</dbReference>
<dbReference type="AlphaFoldDB" id="X0US78"/>
<dbReference type="Gene3D" id="3.20.70.20">
    <property type="match status" value="1"/>
</dbReference>
<sequence length="269" mass="29776">LSRVSSGGKIDWKKLAGIVRAAVHFLDNVIDMNRFPLKHIEEMTKANRKIGLGVMGFADMLIELGIPYNSDEAISAADKIMVFILTEAKKASCEIAERRGTFPNFGESVYANPGGPQLRNATLTTIAPTGSISIIADCSGGIEPLFALIFYKEVMDKDRLPEINCAFEKIARERGFWSEGLLKKIALSGSIQELPEVPDDVKKVFVTSHDISPEWHIKIQAAFQRHTDNAVSKTVNFPHGSGEEDIREAYLLAYETGCKGVTVYRDRSR</sequence>
<dbReference type="PANTHER" id="PTHR43371">
    <property type="entry name" value="VITAMIN B12-DEPENDENT RIBONUCLEOTIDE REDUCTASE"/>
    <property type="match status" value="1"/>
</dbReference>
<feature type="domain" description="Ribonucleotide reductase large subunit C-terminal" evidence="5">
    <location>
        <begin position="7"/>
        <end position="112"/>
    </location>
</feature>
<dbReference type="PANTHER" id="PTHR43371:SF1">
    <property type="entry name" value="RIBONUCLEOSIDE-DIPHOSPHATE REDUCTASE"/>
    <property type="match status" value="1"/>
</dbReference>
<name>X0US78_9ZZZZ</name>
<comment type="cofactor">
    <cofactor evidence="1">
        <name>adenosylcob(III)alamin</name>
        <dbReference type="ChEBI" id="CHEBI:18408"/>
    </cofactor>
</comment>
<keyword evidence="2" id="KW-0846">Cobalamin</keyword>
<comment type="caution">
    <text evidence="6">The sequence shown here is derived from an EMBL/GenBank/DDBJ whole genome shotgun (WGS) entry which is preliminary data.</text>
</comment>
<reference evidence="6" key="1">
    <citation type="journal article" date="2014" name="Front. Microbiol.">
        <title>High frequency of phylogenetically diverse reductive dehalogenase-homologous genes in deep subseafloor sedimentary metagenomes.</title>
        <authorList>
            <person name="Kawai M."/>
            <person name="Futagami T."/>
            <person name="Toyoda A."/>
            <person name="Takaki Y."/>
            <person name="Nishi S."/>
            <person name="Hori S."/>
            <person name="Arai W."/>
            <person name="Tsubouchi T."/>
            <person name="Morono Y."/>
            <person name="Uchiyama I."/>
            <person name="Ito T."/>
            <person name="Fujiyama A."/>
            <person name="Inagaki F."/>
            <person name="Takami H."/>
        </authorList>
    </citation>
    <scope>NUCLEOTIDE SEQUENCE</scope>
    <source>
        <strain evidence="6">Expedition CK06-06</strain>
    </source>
</reference>
<evidence type="ECO:0000256" key="1">
    <source>
        <dbReference type="ARBA" id="ARBA00001922"/>
    </source>
</evidence>
<evidence type="ECO:0000256" key="4">
    <source>
        <dbReference type="ARBA" id="ARBA00023285"/>
    </source>
</evidence>
<proteinExistence type="predicted"/>
<dbReference type="EMBL" id="BARS01023181">
    <property type="protein sequence ID" value="GAG08555.1"/>
    <property type="molecule type" value="Genomic_DNA"/>
</dbReference>
<feature type="non-terminal residue" evidence="6">
    <location>
        <position position="1"/>
    </location>
</feature>
<dbReference type="SUPFAM" id="SSF51998">
    <property type="entry name" value="PFL-like glycyl radical enzymes"/>
    <property type="match status" value="1"/>
</dbReference>
<feature type="domain" description="Ribonucleotide reductase large subunit C-terminal" evidence="5">
    <location>
        <begin position="118"/>
        <end position="264"/>
    </location>
</feature>
<gene>
    <name evidence="6" type="ORF">S01H1_36938</name>
</gene>
<dbReference type="GO" id="GO:0031419">
    <property type="term" value="F:cobalamin binding"/>
    <property type="evidence" value="ECO:0007669"/>
    <property type="project" value="UniProtKB-KW"/>
</dbReference>
<dbReference type="InterPro" id="IPR050862">
    <property type="entry name" value="RdRp_reductase_class-2"/>
</dbReference>
<keyword evidence="4" id="KW-0170">Cobalt</keyword>
<evidence type="ECO:0000259" key="5">
    <source>
        <dbReference type="Pfam" id="PF02867"/>
    </source>
</evidence>
<evidence type="ECO:0000256" key="3">
    <source>
        <dbReference type="ARBA" id="ARBA00023002"/>
    </source>
</evidence>
<evidence type="ECO:0000313" key="6">
    <source>
        <dbReference type="EMBL" id="GAG08555.1"/>
    </source>
</evidence>
<dbReference type="Pfam" id="PF02867">
    <property type="entry name" value="Ribonuc_red_lgC"/>
    <property type="match status" value="2"/>
</dbReference>
<keyword evidence="3" id="KW-0560">Oxidoreductase</keyword>
<dbReference type="InterPro" id="IPR000788">
    <property type="entry name" value="RNR_lg_C"/>
</dbReference>